<keyword evidence="9" id="KW-1185">Reference proteome</keyword>
<dbReference type="EMBL" id="FSRA01000001">
    <property type="protein sequence ID" value="SIO15358.1"/>
    <property type="molecule type" value="Genomic_DNA"/>
</dbReference>
<evidence type="ECO:0000256" key="3">
    <source>
        <dbReference type="ARBA" id="ARBA00022801"/>
    </source>
</evidence>
<reference evidence="8 9" key="1">
    <citation type="submission" date="2016-11" db="EMBL/GenBank/DDBJ databases">
        <authorList>
            <person name="Jaros S."/>
            <person name="Januszkiewicz K."/>
            <person name="Wedrychowicz H."/>
        </authorList>
    </citation>
    <scope>NUCLEOTIDE SEQUENCE [LARGE SCALE GENOMIC DNA]</scope>
    <source>
        <strain evidence="8 9">DSM 24787</strain>
    </source>
</reference>
<evidence type="ECO:0000256" key="2">
    <source>
        <dbReference type="ARBA" id="ARBA00022723"/>
    </source>
</evidence>
<evidence type="ECO:0000313" key="9">
    <source>
        <dbReference type="Proteomes" id="UP000185003"/>
    </source>
</evidence>
<evidence type="ECO:0000259" key="7">
    <source>
        <dbReference type="PROSITE" id="PS50249"/>
    </source>
</evidence>
<organism evidence="8 9">
    <name type="scientific">Chitinophaga niabensis</name>
    <dbReference type="NCBI Taxonomy" id="536979"/>
    <lineage>
        <taxon>Bacteria</taxon>
        <taxon>Pseudomonadati</taxon>
        <taxon>Bacteroidota</taxon>
        <taxon>Chitinophagia</taxon>
        <taxon>Chitinophagales</taxon>
        <taxon>Chitinophagaceae</taxon>
        <taxon>Chitinophaga</taxon>
    </lineage>
</organism>
<dbReference type="OrthoDB" id="9804482at2"/>
<keyword evidence="2" id="KW-0479">Metal-binding</keyword>
<name>A0A1N6H6C1_9BACT</name>
<dbReference type="Proteomes" id="UP000185003">
    <property type="component" value="Unassembled WGS sequence"/>
</dbReference>
<dbReference type="PROSITE" id="PS01302">
    <property type="entry name" value="UPF0758"/>
    <property type="match status" value="1"/>
</dbReference>
<dbReference type="PROSITE" id="PS50249">
    <property type="entry name" value="MPN"/>
    <property type="match status" value="1"/>
</dbReference>
<dbReference type="InterPro" id="IPR020891">
    <property type="entry name" value="UPF0758_CS"/>
</dbReference>
<dbReference type="CDD" id="cd08071">
    <property type="entry name" value="MPN_DUF2466"/>
    <property type="match status" value="1"/>
</dbReference>
<dbReference type="InterPro" id="IPR046778">
    <property type="entry name" value="UPF0758_N"/>
</dbReference>
<keyword evidence="4" id="KW-0862">Zinc</keyword>
<keyword evidence="3" id="KW-0378">Hydrolase</keyword>
<evidence type="ECO:0000313" key="8">
    <source>
        <dbReference type="EMBL" id="SIO15358.1"/>
    </source>
</evidence>
<feature type="domain" description="MPN" evidence="7">
    <location>
        <begin position="126"/>
        <end position="248"/>
    </location>
</feature>
<dbReference type="Gene3D" id="3.40.140.10">
    <property type="entry name" value="Cytidine Deaminase, domain 2"/>
    <property type="match status" value="1"/>
</dbReference>
<evidence type="ECO:0000256" key="4">
    <source>
        <dbReference type="ARBA" id="ARBA00022833"/>
    </source>
</evidence>
<dbReference type="PANTHER" id="PTHR30471">
    <property type="entry name" value="DNA REPAIR PROTEIN RADC"/>
    <property type="match status" value="1"/>
</dbReference>
<dbReference type="InterPro" id="IPR025657">
    <property type="entry name" value="RadC_JAB"/>
</dbReference>
<dbReference type="NCBIfam" id="TIGR00608">
    <property type="entry name" value="radc"/>
    <property type="match status" value="1"/>
</dbReference>
<keyword evidence="5" id="KW-0482">Metalloprotease</keyword>
<dbReference type="GO" id="GO:0006508">
    <property type="term" value="P:proteolysis"/>
    <property type="evidence" value="ECO:0007669"/>
    <property type="project" value="UniProtKB-KW"/>
</dbReference>
<evidence type="ECO:0000256" key="1">
    <source>
        <dbReference type="ARBA" id="ARBA00022670"/>
    </source>
</evidence>
<gene>
    <name evidence="8" type="ORF">SAMN04488055_3205</name>
</gene>
<evidence type="ECO:0000256" key="5">
    <source>
        <dbReference type="ARBA" id="ARBA00023049"/>
    </source>
</evidence>
<dbReference type="NCBIfam" id="NF000642">
    <property type="entry name" value="PRK00024.1"/>
    <property type="match status" value="1"/>
</dbReference>
<protein>
    <submittedName>
        <fullName evidence="8">DNA replication and repair protein RadC</fullName>
    </submittedName>
</protein>
<dbReference type="RefSeq" id="WP_084185602.1">
    <property type="nucleotide sequence ID" value="NZ_FSRA01000001.1"/>
</dbReference>
<keyword evidence="1" id="KW-0645">Protease</keyword>
<dbReference type="InterPro" id="IPR037518">
    <property type="entry name" value="MPN"/>
</dbReference>
<dbReference type="PANTHER" id="PTHR30471:SF3">
    <property type="entry name" value="UPF0758 PROTEIN YEES-RELATED"/>
    <property type="match status" value="1"/>
</dbReference>
<dbReference type="GO" id="GO:0008237">
    <property type="term" value="F:metallopeptidase activity"/>
    <property type="evidence" value="ECO:0007669"/>
    <property type="project" value="UniProtKB-KW"/>
</dbReference>
<dbReference type="GO" id="GO:0046872">
    <property type="term" value="F:metal ion binding"/>
    <property type="evidence" value="ECO:0007669"/>
    <property type="project" value="UniProtKB-KW"/>
</dbReference>
<dbReference type="Pfam" id="PF04002">
    <property type="entry name" value="RadC"/>
    <property type="match status" value="1"/>
</dbReference>
<proteinExistence type="inferred from homology"/>
<accession>A0A1N6H6C1</accession>
<dbReference type="STRING" id="536979.SAMN04488055_3205"/>
<dbReference type="AlphaFoldDB" id="A0A1N6H6C1"/>
<comment type="similarity">
    <text evidence="6">Belongs to the UPF0758 family.</text>
</comment>
<evidence type="ECO:0000256" key="6">
    <source>
        <dbReference type="RuleBase" id="RU003797"/>
    </source>
</evidence>
<dbReference type="InterPro" id="IPR001405">
    <property type="entry name" value="UPF0758"/>
</dbReference>
<sequence>MIVNPTFLPGISNYLEPKPKRVLPPIHEWSEDDQPRKKLVKKGARSLSQAELLAILINCGNTKQSAIELAQEILLSCNNNLSDLSSMNVEDLTKFHGIGYKKAVTILASLELSRRKQSQLPSKKNVITCADDVASLLRPLLEDQFYETFYVLYLNHANKLLHYSCISSGGLTSTTVDPRMVFQEALLQKATRIMLCHNHPSGSLRPSNADVNITHKLKAGGKLLDIEVLDHVIVSSEGHFSFKEDGML</sequence>
<dbReference type="Pfam" id="PF20582">
    <property type="entry name" value="UPF0758_N"/>
    <property type="match status" value="1"/>
</dbReference>